<feature type="compositionally biased region" description="Basic and acidic residues" evidence="1">
    <location>
        <begin position="41"/>
        <end position="54"/>
    </location>
</feature>
<feature type="compositionally biased region" description="Polar residues" evidence="1">
    <location>
        <begin position="55"/>
        <end position="88"/>
    </location>
</feature>
<reference evidence="2" key="1">
    <citation type="submission" date="2020-06" db="EMBL/GenBank/DDBJ databases">
        <title>Draft genome of Bugula neritina, a colonial animal packing powerful symbionts and potential medicines.</title>
        <authorList>
            <person name="Rayko M."/>
        </authorList>
    </citation>
    <scope>NUCLEOTIDE SEQUENCE [LARGE SCALE GENOMIC DNA]</scope>
    <source>
        <strain evidence="2">Kwan_BN1</strain>
    </source>
</reference>
<feature type="region of interest" description="Disordered" evidence="1">
    <location>
        <begin position="41"/>
        <end position="106"/>
    </location>
</feature>
<proteinExistence type="predicted"/>
<evidence type="ECO:0000256" key="1">
    <source>
        <dbReference type="SAM" id="MobiDB-lite"/>
    </source>
</evidence>
<evidence type="ECO:0000313" key="3">
    <source>
        <dbReference type="Proteomes" id="UP000593567"/>
    </source>
</evidence>
<accession>A0A7J7IU35</accession>
<protein>
    <submittedName>
        <fullName evidence="2">Uncharacterized protein</fullName>
    </submittedName>
</protein>
<evidence type="ECO:0000313" key="2">
    <source>
        <dbReference type="EMBL" id="KAF6017315.1"/>
    </source>
</evidence>
<gene>
    <name evidence="2" type="ORF">EB796_024382</name>
</gene>
<dbReference type="EMBL" id="VXIV02003414">
    <property type="protein sequence ID" value="KAF6017315.1"/>
    <property type="molecule type" value="Genomic_DNA"/>
</dbReference>
<keyword evidence="3" id="KW-1185">Reference proteome</keyword>
<comment type="caution">
    <text evidence="2">The sequence shown here is derived from an EMBL/GenBank/DDBJ whole genome shotgun (WGS) entry which is preliminary data.</text>
</comment>
<feature type="compositionally biased region" description="Polar residues" evidence="1">
    <location>
        <begin position="97"/>
        <end position="106"/>
    </location>
</feature>
<organism evidence="2 3">
    <name type="scientific">Bugula neritina</name>
    <name type="common">Brown bryozoan</name>
    <name type="synonym">Sertularia neritina</name>
    <dbReference type="NCBI Taxonomy" id="10212"/>
    <lineage>
        <taxon>Eukaryota</taxon>
        <taxon>Metazoa</taxon>
        <taxon>Spiralia</taxon>
        <taxon>Lophotrochozoa</taxon>
        <taxon>Bryozoa</taxon>
        <taxon>Gymnolaemata</taxon>
        <taxon>Cheilostomatida</taxon>
        <taxon>Flustrina</taxon>
        <taxon>Buguloidea</taxon>
        <taxon>Bugulidae</taxon>
        <taxon>Bugula</taxon>
    </lineage>
</organism>
<dbReference type="AlphaFoldDB" id="A0A7J7IU35"/>
<sequence length="106" mass="11647">MPEGLGDSAQGFFNCVVFIFTTPHVRDKLPCRRFKIKFKRSQDNHRSNLSHEDIITSSSKHSSNDDTPPTPNYGSMKQHGNSSSSHTVGISGDGVTYSCSPKDSKS</sequence>
<dbReference type="Proteomes" id="UP000593567">
    <property type="component" value="Unassembled WGS sequence"/>
</dbReference>
<name>A0A7J7IU35_BUGNE</name>